<dbReference type="GeneID" id="36526219"/>
<evidence type="ECO:0000313" key="3">
    <source>
        <dbReference type="EMBL" id="PLB37013.1"/>
    </source>
</evidence>
<dbReference type="RefSeq" id="XP_024671025.1">
    <property type="nucleotide sequence ID" value="XM_024819059.1"/>
</dbReference>
<protein>
    <submittedName>
        <fullName evidence="3">Uncharacterized protein</fullName>
    </submittedName>
</protein>
<feature type="region of interest" description="Disordered" evidence="1">
    <location>
        <begin position="64"/>
        <end position="96"/>
    </location>
</feature>
<feature type="signal peptide" evidence="2">
    <location>
        <begin position="1"/>
        <end position="17"/>
    </location>
</feature>
<sequence length="117" mass="13328">MTLSLSVFLSVFSPLLSLSPDHIVYHPYQAIHPTLLVDPTNHRSFKVQQWLIRLIRRVVVTSFASSQRGKKNQVRKIQEKDRPRPSRTSGTNTAASLSPSLGFIIMILLSPLIRLYF</sequence>
<organism evidence="3 4">
    <name type="scientific">Aspergillus candidus</name>
    <dbReference type="NCBI Taxonomy" id="41067"/>
    <lineage>
        <taxon>Eukaryota</taxon>
        <taxon>Fungi</taxon>
        <taxon>Dikarya</taxon>
        <taxon>Ascomycota</taxon>
        <taxon>Pezizomycotina</taxon>
        <taxon>Eurotiomycetes</taxon>
        <taxon>Eurotiomycetidae</taxon>
        <taxon>Eurotiales</taxon>
        <taxon>Aspergillaceae</taxon>
        <taxon>Aspergillus</taxon>
        <taxon>Aspergillus subgen. Circumdati</taxon>
    </lineage>
</organism>
<keyword evidence="4" id="KW-1185">Reference proteome</keyword>
<evidence type="ECO:0000256" key="1">
    <source>
        <dbReference type="SAM" id="MobiDB-lite"/>
    </source>
</evidence>
<proteinExistence type="predicted"/>
<feature type="compositionally biased region" description="Polar residues" evidence="1">
    <location>
        <begin position="86"/>
        <end position="96"/>
    </location>
</feature>
<evidence type="ECO:0000256" key="2">
    <source>
        <dbReference type="SAM" id="SignalP"/>
    </source>
</evidence>
<name>A0A2I2F8R5_ASPCN</name>
<dbReference type="EMBL" id="KZ559146">
    <property type="protein sequence ID" value="PLB37013.1"/>
    <property type="molecule type" value="Genomic_DNA"/>
</dbReference>
<accession>A0A2I2F8R5</accession>
<feature type="chain" id="PRO_5014135194" evidence="2">
    <location>
        <begin position="18"/>
        <end position="117"/>
    </location>
</feature>
<keyword evidence="2" id="KW-0732">Signal</keyword>
<reference evidence="3 4" key="1">
    <citation type="submission" date="2017-12" db="EMBL/GenBank/DDBJ databases">
        <authorList>
            <consortium name="DOE Joint Genome Institute"/>
            <person name="Haridas S."/>
            <person name="Kjaerbolling I."/>
            <person name="Vesth T.C."/>
            <person name="Frisvad J.C."/>
            <person name="Nybo J.L."/>
            <person name="Theobald S."/>
            <person name="Kuo A."/>
            <person name="Bowyer P."/>
            <person name="Matsuda Y."/>
            <person name="Mondo S."/>
            <person name="Lyhne E.K."/>
            <person name="Kogle M.E."/>
            <person name="Clum A."/>
            <person name="Lipzen A."/>
            <person name="Salamov A."/>
            <person name="Ngan C.Y."/>
            <person name="Daum C."/>
            <person name="Chiniquy J."/>
            <person name="Barry K."/>
            <person name="LaButti K."/>
            <person name="Simmons B.A."/>
            <person name="Magnuson J.K."/>
            <person name="Mortensen U.H."/>
            <person name="Larsen T.O."/>
            <person name="Grigoriev I.V."/>
            <person name="Baker S.E."/>
            <person name="Andersen M.R."/>
            <person name="Nordberg H.P."/>
            <person name="Cantor M.N."/>
            <person name="Hua S.X."/>
        </authorList>
    </citation>
    <scope>NUCLEOTIDE SEQUENCE [LARGE SCALE GENOMIC DNA]</scope>
    <source>
        <strain evidence="3 4">CBS 102.13</strain>
    </source>
</reference>
<dbReference type="AlphaFoldDB" id="A0A2I2F8R5"/>
<gene>
    <name evidence="3" type="ORF">BDW47DRAFT_44794</name>
</gene>
<dbReference type="Proteomes" id="UP000234585">
    <property type="component" value="Unassembled WGS sequence"/>
</dbReference>
<evidence type="ECO:0000313" key="4">
    <source>
        <dbReference type="Proteomes" id="UP000234585"/>
    </source>
</evidence>